<dbReference type="GO" id="GO:0003676">
    <property type="term" value="F:nucleic acid binding"/>
    <property type="evidence" value="ECO:0007669"/>
    <property type="project" value="InterPro"/>
</dbReference>
<dbReference type="Pfam" id="PF17768">
    <property type="entry name" value="RecJ_OB"/>
    <property type="match status" value="1"/>
</dbReference>
<dbReference type="InterPro" id="IPR051673">
    <property type="entry name" value="SSDNA_exonuclease_RecJ"/>
</dbReference>
<evidence type="ECO:0000259" key="9">
    <source>
        <dbReference type="Pfam" id="PF17768"/>
    </source>
</evidence>
<feature type="coiled-coil region" evidence="6">
    <location>
        <begin position="318"/>
        <end position="345"/>
    </location>
</feature>
<dbReference type="NCBIfam" id="TIGR00644">
    <property type="entry name" value="recJ"/>
    <property type="match status" value="1"/>
</dbReference>
<feature type="domain" description="DDH" evidence="7">
    <location>
        <begin position="79"/>
        <end position="224"/>
    </location>
</feature>
<keyword evidence="5 10" id="KW-0269">Exonuclease</keyword>
<dbReference type="InterPro" id="IPR041122">
    <property type="entry name" value="RecJ_OB"/>
</dbReference>
<dbReference type="SUPFAM" id="SSF64182">
    <property type="entry name" value="DHH phosphoesterases"/>
    <property type="match status" value="1"/>
</dbReference>
<evidence type="ECO:0000256" key="6">
    <source>
        <dbReference type="SAM" id="Coils"/>
    </source>
</evidence>
<keyword evidence="11" id="KW-1185">Reference proteome</keyword>
<feature type="domain" description="DHHA1" evidence="8">
    <location>
        <begin position="357"/>
        <end position="452"/>
    </location>
</feature>
<keyword evidence="3" id="KW-0540">Nuclease</keyword>
<evidence type="ECO:0000259" key="7">
    <source>
        <dbReference type="Pfam" id="PF01368"/>
    </source>
</evidence>
<sequence>MPKHWRLAPHDPARIADLERAAGVPSLVAHLLLSRGIHDPADVRQFLDPKLTGLRDPELLPGAAAAADLLYQAYRAKRRITVYGDYDADGMTATAILVRCLRMLDAQVDFYVPHRIDEGYGVNSEAIAKLAEQGADVVVTVDCGICSVAEARLAKELGLTLIVTDHHQMDAELPDAAALVHPALPGSEYPFKGLCGAAVAFKLAWALCQRVAENKRVNERMRQFLLQAVGLAAIGTVADVVPLIDENRILVRHGLQSLTAYPTIGMSALMRQIKLHEKHALECEDLGFSIGPRLNAAGRMGQAELGIELLTTESEVRAEKLAKYIDELNLERQTLERSILRAADKQARERFDPSRDSALVLADHDWHPGIIGIVAGRVADKFHMPAIVIALDKLGVKPGVGSARSVPGFNLHAALAECSELLESHGGHAAAAGLRVTEANLPAFRRKFCDVVARELGEGSRLAELFVDVETTFSCLTQRTVEQIEKLAPFGHGNLRPVLCASEVRLTERPKRMGGAGRHLSMTFDQAGIKLRAVAFGGGDWEDELAAINGEMSIAFRPVINRYRGRASVEIHLADWRLDSAQ</sequence>
<evidence type="ECO:0000256" key="4">
    <source>
        <dbReference type="ARBA" id="ARBA00022801"/>
    </source>
</evidence>
<evidence type="ECO:0000313" key="10">
    <source>
        <dbReference type="EMBL" id="BBO32146.1"/>
    </source>
</evidence>
<evidence type="ECO:0000256" key="2">
    <source>
        <dbReference type="ARBA" id="ARBA00019841"/>
    </source>
</evidence>
<dbReference type="Gene3D" id="3.10.310.30">
    <property type="match status" value="1"/>
</dbReference>
<dbReference type="Gene3D" id="3.90.1640.30">
    <property type="match status" value="1"/>
</dbReference>
<protein>
    <recommendedName>
        <fullName evidence="2">Single-stranded-DNA-specific exonuclease RecJ</fullName>
    </recommendedName>
</protein>
<dbReference type="Pfam" id="PF02272">
    <property type="entry name" value="DHHA1"/>
    <property type="match status" value="1"/>
</dbReference>
<dbReference type="KEGG" id="lpav:PLANPX_1758"/>
<dbReference type="Proteomes" id="UP000326837">
    <property type="component" value="Chromosome"/>
</dbReference>
<evidence type="ECO:0000256" key="1">
    <source>
        <dbReference type="ARBA" id="ARBA00005915"/>
    </source>
</evidence>
<evidence type="ECO:0000313" key="11">
    <source>
        <dbReference type="Proteomes" id="UP000326837"/>
    </source>
</evidence>
<evidence type="ECO:0000256" key="5">
    <source>
        <dbReference type="ARBA" id="ARBA00022839"/>
    </source>
</evidence>
<feature type="domain" description="RecJ OB" evidence="9">
    <location>
        <begin position="467"/>
        <end position="575"/>
    </location>
</feature>
<dbReference type="PANTHER" id="PTHR30255:SF2">
    <property type="entry name" value="SINGLE-STRANDED-DNA-SPECIFIC EXONUCLEASE RECJ"/>
    <property type="match status" value="1"/>
</dbReference>
<keyword evidence="4" id="KW-0378">Hydrolase</keyword>
<dbReference type="GO" id="GO:0006281">
    <property type="term" value="P:DNA repair"/>
    <property type="evidence" value="ECO:0007669"/>
    <property type="project" value="InterPro"/>
</dbReference>
<reference evidence="11" key="1">
    <citation type="submission" date="2019-10" db="EMBL/GenBank/DDBJ databases">
        <title>Lacipirellula parvula gen. nov., sp. nov., representing a lineage of planctomycetes widespread in freshwater anoxic habitats, and description of the family Lacipirellulaceae.</title>
        <authorList>
            <person name="Dedysh S.N."/>
            <person name="Kulichevskaya I.S."/>
            <person name="Beletsky A.V."/>
            <person name="Rakitin A.L."/>
            <person name="Mardanov A.V."/>
            <person name="Ivanova A.A."/>
            <person name="Saltykova V.X."/>
            <person name="Rijpstra W.I.C."/>
            <person name="Sinninghe Damste J.S."/>
            <person name="Ravin N.V."/>
        </authorList>
    </citation>
    <scope>NUCLEOTIDE SEQUENCE [LARGE SCALE GENOMIC DNA]</scope>
    <source>
        <strain evidence="11">PX69</strain>
    </source>
</reference>
<dbReference type="InterPro" id="IPR038763">
    <property type="entry name" value="DHH_sf"/>
</dbReference>
<dbReference type="Pfam" id="PF01368">
    <property type="entry name" value="DHH"/>
    <property type="match status" value="1"/>
</dbReference>
<dbReference type="InterPro" id="IPR003156">
    <property type="entry name" value="DHHA1_dom"/>
</dbReference>
<gene>
    <name evidence="10" type="ORF">PLANPX_1758</name>
</gene>
<dbReference type="InterPro" id="IPR001667">
    <property type="entry name" value="DDH_dom"/>
</dbReference>
<name>A0A5K7XCN5_9BACT</name>
<dbReference type="GO" id="GO:0006310">
    <property type="term" value="P:DNA recombination"/>
    <property type="evidence" value="ECO:0007669"/>
    <property type="project" value="InterPro"/>
</dbReference>
<dbReference type="EMBL" id="AP021861">
    <property type="protein sequence ID" value="BBO32146.1"/>
    <property type="molecule type" value="Genomic_DNA"/>
</dbReference>
<accession>A0A5K7XCN5</accession>
<evidence type="ECO:0000259" key="8">
    <source>
        <dbReference type="Pfam" id="PF02272"/>
    </source>
</evidence>
<dbReference type="InterPro" id="IPR004610">
    <property type="entry name" value="RecJ"/>
</dbReference>
<comment type="similarity">
    <text evidence="1">Belongs to the RecJ family.</text>
</comment>
<proteinExistence type="inferred from homology"/>
<dbReference type="GO" id="GO:0008409">
    <property type="term" value="F:5'-3' exonuclease activity"/>
    <property type="evidence" value="ECO:0007669"/>
    <property type="project" value="InterPro"/>
</dbReference>
<dbReference type="PANTHER" id="PTHR30255">
    <property type="entry name" value="SINGLE-STRANDED-DNA-SPECIFIC EXONUCLEASE RECJ"/>
    <property type="match status" value="1"/>
</dbReference>
<dbReference type="RefSeq" id="WP_152098163.1">
    <property type="nucleotide sequence ID" value="NZ_AP021861.1"/>
</dbReference>
<evidence type="ECO:0000256" key="3">
    <source>
        <dbReference type="ARBA" id="ARBA00022722"/>
    </source>
</evidence>
<keyword evidence="6" id="KW-0175">Coiled coil</keyword>
<dbReference type="AlphaFoldDB" id="A0A5K7XCN5"/>
<organism evidence="10 11">
    <name type="scientific">Lacipirellula parvula</name>
    <dbReference type="NCBI Taxonomy" id="2650471"/>
    <lineage>
        <taxon>Bacteria</taxon>
        <taxon>Pseudomonadati</taxon>
        <taxon>Planctomycetota</taxon>
        <taxon>Planctomycetia</taxon>
        <taxon>Pirellulales</taxon>
        <taxon>Lacipirellulaceae</taxon>
        <taxon>Lacipirellula</taxon>
    </lineage>
</organism>